<gene>
    <name evidence="1" type="ORF">ILYODFUR_003241</name>
</gene>
<proteinExistence type="predicted"/>
<evidence type="ECO:0000313" key="2">
    <source>
        <dbReference type="Proteomes" id="UP001482620"/>
    </source>
</evidence>
<name>A0ABV0U2B3_9TELE</name>
<accession>A0ABV0U2B3</accession>
<evidence type="ECO:0000313" key="1">
    <source>
        <dbReference type="EMBL" id="MEQ2239320.1"/>
    </source>
</evidence>
<reference evidence="1 2" key="1">
    <citation type="submission" date="2021-06" db="EMBL/GenBank/DDBJ databases">
        <authorList>
            <person name="Palmer J.M."/>
        </authorList>
    </citation>
    <scope>NUCLEOTIDE SEQUENCE [LARGE SCALE GENOMIC DNA]</scope>
    <source>
        <strain evidence="2">if_2019</strain>
        <tissue evidence="1">Muscle</tissue>
    </source>
</reference>
<dbReference type="Proteomes" id="UP001482620">
    <property type="component" value="Unassembled WGS sequence"/>
</dbReference>
<sequence length="82" mass="9628">MDAEDEQNLDPLSISACPRWGVADYLQLSLGKRWDTPWTGGSRRTWRELMHARGEHAYSMWKEPRPGFKPRHFLLPTRKGTF</sequence>
<protein>
    <submittedName>
        <fullName evidence="1">Uncharacterized protein</fullName>
    </submittedName>
</protein>
<keyword evidence="2" id="KW-1185">Reference proteome</keyword>
<dbReference type="EMBL" id="JAHRIQ010058092">
    <property type="protein sequence ID" value="MEQ2239320.1"/>
    <property type="molecule type" value="Genomic_DNA"/>
</dbReference>
<organism evidence="1 2">
    <name type="scientific">Ilyodon furcidens</name>
    <name type="common">goldbreast splitfin</name>
    <dbReference type="NCBI Taxonomy" id="33524"/>
    <lineage>
        <taxon>Eukaryota</taxon>
        <taxon>Metazoa</taxon>
        <taxon>Chordata</taxon>
        <taxon>Craniata</taxon>
        <taxon>Vertebrata</taxon>
        <taxon>Euteleostomi</taxon>
        <taxon>Actinopterygii</taxon>
        <taxon>Neopterygii</taxon>
        <taxon>Teleostei</taxon>
        <taxon>Neoteleostei</taxon>
        <taxon>Acanthomorphata</taxon>
        <taxon>Ovalentaria</taxon>
        <taxon>Atherinomorphae</taxon>
        <taxon>Cyprinodontiformes</taxon>
        <taxon>Goodeidae</taxon>
        <taxon>Ilyodon</taxon>
    </lineage>
</organism>
<comment type="caution">
    <text evidence="1">The sequence shown here is derived from an EMBL/GenBank/DDBJ whole genome shotgun (WGS) entry which is preliminary data.</text>
</comment>